<dbReference type="InterPro" id="IPR036878">
    <property type="entry name" value="Glu_permease_IIB"/>
</dbReference>
<dbReference type="NCBIfam" id="TIGR00830">
    <property type="entry name" value="PTBA"/>
    <property type="match status" value="1"/>
</dbReference>
<comment type="subcellular location">
    <subcellularLocation>
        <location evidence="1">Cell membrane</location>
        <topology evidence="1">Multi-pass membrane protein</topology>
    </subcellularLocation>
</comment>
<evidence type="ECO:0000256" key="1">
    <source>
        <dbReference type="ARBA" id="ARBA00004651"/>
    </source>
</evidence>
<feature type="transmembrane region" description="Helical" evidence="12">
    <location>
        <begin position="191"/>
        <end position="213"/>
    </location>
</feature>
<protein>
    <submittedName>
        <fullName evidence="16">PTS beta-glucoside transporter subunit EIIBCA</fullName>
    </submittedName>
</protein>
<evidence type="ECO:0000259" key="14">
    <source>
        <dbReference type="PROSITE" id="PS51098"/>
    </source>
</evidence>
<dbReference type="Pfam" id="PF00358">
    <property type="entry name" value="PTS_EIIA_1"/>
    <property type="match status" value="1"/>
</dbReference>
<sequence>MVYEQLAKELVQLVGGEENIQAVVHCATRLRFKLNDPAKAKKDAIEELDDVIEVASGGGRFQIVIGGNVDGVYKKILKLIQISRSEGNLWNRIIDTATSIFVPFLGVLAGAGILKGILLICVSLHWISQSSGTYVIWYAASDSLFYFLPILIAITSARKFDANPFVAVSLAGAMLYPSITGAVQAGNDFTFLHIPVVFVNYSTSVVPILLSVWSMSVLEKFLNRHIPASVKNFMVPLLLLMVMVPSVLLLFGTIGNGIGKALTEGYLYIYHGSALLAGAMIGAFWQMFAIFGVHWEFVPVSLNNIAVFHRDTLTALIAPAVLAQAGAALGVFLKTEKAEVKAIAGPAALSGFFGITEPAVFGVTLRFKKPFVIGAAAGAIGGAITGVAGSAANTSMLPGLATLPAFYGKGFSGFLIGTLAAFILAMILTYFFGYKDASEEKLEEPAIIEGIQLGNPEEKPAPYEEREVIASPLKGETIPLEQVSDPAFASGMLGKGLCIKPSVGKLYAPISGTVTTVFPSGHAIGITSKGGAEILIHIGIDTVQLEGKYYHVHVKKGQTVEKGELLIEFEINKIREAGYDLTSPIVITNSDIYLDVLETDKKSVDVNDRLITIVV</sequence>
<dbReference type="PANTHER" id="PTHR30175:SF1">
    <property type="entry name" value="PTS SYSTEM ARBUTIN-, CELLOBIOSE-, AND SALICIN-SPECIFIC EIIBC COMPONENT-RELATED"/>
    <property type="match status" value="1"/>
</dbReference>
<keyword evidence="3" id="KW-1003">Cell membrane</keyword>
<accession>A0A5J4JHE9</accession>
<dbReference type="Gene3D" id="3.30.1360.60">
    <property type="entry name" value="Glucose permease domain IIB"/>
    <property type="match status" value="1"/>
</dbReference>
<feature type="transmembrane region" description="Helical" evidence="12">
    <location>
        <begin position="134"/>
        <end position="156"/>
    </location>
</feature>
<dbReference type="PROSITE" id="PS01035">
    <property type="entry name" value="PTS_EIIB_TYPE_1_CYS"/>
    <property type="match status" value="1"/>
</dbReference>
<keyword evidence="17" id="KW-1185">Reference proteome</keyword>
<evidence type="ECO:0000256" key="8">
    <source>
        <dbReference type="ARBA" id="ARBA00022777"/>
    </source>
</evidence>
<evidence type="ECO:0000256" key="6">
    <source>
        <dbReference type="ARBA" id="ARBA00022683"/>
    </source>
</evidence>
<feature type="transmembrane region" description="Helical" evidence="12">
    <location>
        <begin position="371"/>
        <end position="391"/>
    </location>
</feature>
<feature type="domain" description="PTS EIIA type-1" evidence="13">
    <location>
        <begin position="485"/>
        <end position="589"/>
    </location>
</feature>
<evidence type="ECO:0000256" key="7">
    <source>
        <dbReference type="ARBA" id="ARBA00022692"/>
    </source>
</evidence>
<organism evidence="16 17">
    <name type="scientific">Weizmannia acidilactici</name>
    <dbReference type="NCBI Taxonomy" id="2607726"/>
    <lineage>
        <taxon>Bacteria</taxon>
        <taxon>Bacillati</taxon>
        <taxon>Bacillota</taxon>
        <taxon>Bacilli</taxon>
        <taxon>Bacillales</taxon>
        <taxon>Bacillaceae</taxon>
        <taxon>Heyndrickxia</taxon>
    </lineage>
</organism>
<dbReference type="SUPFAM" id="SSF55604">
    <property type="entry name" value="Glucose permease domain IIB"/>
    <property type="match status" value="1"/>
</dbReference>
<feature type="transmembrane region" description="Helical" evidence="12">
    <location>
        <begin position="233"/>
        <end position="255"/>
    </location>
</feature>
<dbReference type="GO" id="GO:0015771">
    <property type="term" value="P:trehalose transport"/>
    <property type="evidence" value="ECO:0007669"/>
    <property type="project" value="TreeGrafter"/>
</dbReference>
<dbReference type="PANTHER" id="PTHR30175">
    <property type="entry name" value="PHOSPHOTRANSFERASE SYSTEM TRANSPORT PROTEIN"/>
    <property type="match status" value="1"/>
</dbReference>
<feature type="transmembrane region" description="Helical" evidence="12">
    <location>
        <begin position="267"/>
        <end position="293"/>
    </location>
</feature>
<feature type="domain" description="PTS EIIC type-1" evidence="15">
    <location>
        <begin position="95"/>
        <end position="444"/>
    </location>
</feature>
<evidence type="ECO:0000256" key="9">
    <source>
        <dbReference type="ARBA" id="ARBA00022989"/>
    </source>
</evidence>
<dbReference type="PROSITE" id="PS51098">
    <property type="entry name" value="PTS_EIIB_TYPE_1"/>
    <property type="match status" value="1"/>
</dbReference>
<feature type="transmembrane region" description="Helical" evidence="12">
    <location>
        <begin position="411"/>
        <end position="432"/>
    </location>
</feature>
<evidence type="ECO:0000313" key="17">
    <source>
        <dbReference type="Proteomes" id="UP000391919"/>
    </source>
</evidence>
<evidence type="ECO:0000256" key="5">
    <source>
        <dbReference type="ARBA" id="ARBA00022679"/>
    </source>
</evidence>
<dbReference type="Gene3D" id="2.70.70.10">
    <property type="entry name" value="Glucose Permease (Domain IIA)"/>
    <property type="match status" value="1"/>
</dbReference>
<evidence type="ECO:0000256" key="12">
    <source>
        <dbReference type="SAM" id="Phobius"/>
    </source>
</evidence>
<dbReference type="InterPro" id="IPR011297">
    <property type="entry name" value="PTS_IIABC_b_glu"/>
</dbReference>
<evidence type="ECO:0000256" key="4">
    <source>
        <dbReference type="ARBA" id="ARBA00022597"/>
    </source>
</evidence>
<evidence type="ECO:0000313" key="16">
    <source>
        <dbReference type="EMBL" id="GER71151.1"/>
    </source>
</evidence>
<reference evidence="16 17" key="1">
    <citation type="submission" date="2019-09" db="EMBL/GenBank/DDBJ databases">
        <title>Draft genome sequence of Bacillus sp. JC-7.</title>
        <authorList>
            <person name="Tanaka N."/>
            <person name="Shiwa Y."/>
            <person name="Fujita N."/>
            <person name="Tanasupawat S."/>
        </authorList>
    </citation>
    <scope>NUCLEOTIDE SEQUENCE [LARGE SCALE GENOMIC DNA]</scope>
    <source>
        <strain evidence="16 17">JC-7</strain>
    </source>
</reference>
<dbReference type="FunFam" id="2.70.70.10:FF:000001">
    <property type="entry name" value="PTS system glucose-specific IIA component"/>
    <property type="match status" value="1"/>
</dbReference>
<feature type="active site" description="Phosphocysteine intermediate; for EIIB activity" evidence="11">
    <location>
        <position position="26"/>
    </location>
</feature>
<dbReference type="PROSITE" id="PS51093">
    <property type="entry name" value="PTS_EIIA_TYPE_1"/>
    <property type="match status" value="1"/>
</dbReference>
<evidence type="ECO:0000259" key="15">
    <source>
        <dbReference type="PROSITE" id="PS51103"/>
    </source>
</evidence>
<feature type="transmembrane region" description="Helical" evidence="12">
    <location>
        <begin position="162"/>
        <end position="179"/>
    </location>
</feature>
<dbReference type="PROSITE" id="PS51103">
    <property type="entry name" value="PTS_EIIC_TYPE_1"/>
    <property type="match status" value="1"/>
</dbReference>
<dbReference type="InterPro" id="IPR013013">
    <property type="entry name" value="PTS_EIIC_1"/>
</dbReference>
<dbReference type="InterPro" id="IPR011055">
    <property type="entry name" value="Dup_hybrid_motif"/>
</dbReference>
<dbReference type="PROSITE" id="PS00371">
    <property type="entry name" value="PTS_EIIA_TYPE_1_HIS"/>
    <property type="match status" value="1"/>
</dbReference>
<name>A0A5J4JHE9_9BACI</name>
<dbReference type="GO" id="GO:0016301">
    <property type="term" value="F:kinase activity"/>
    <property type="evidence" value="ECO:0007669"/>
    <property type="project" value="UniProtKB-KW"/>
</dbReference>
<evidence type="ECO:0000256" key="3">
    <source>
        <dbReference type="ARBA" id="ARBA00022475"/>
    </source>
</evidence>
<dbReference type="Pfam" id="PF00367">
    <property type="entry name" value="PTS_EIIB"/>
    <property type="match status" value="1"/>
</dbReference>
<dbReference type="GO" id="GO:0009401">
    <property type="term" value="P:phosphoenolpyruvate-dependent sugar phosphotransferase system"/>
    <property type="evidence" value="ECO:0007669"/>
    <property type="project" value="UniProtKB-KW"/>
</dbReference>
<dbReference type="CDD" id="cd00212">
    <property type="entry name" value="PTS_IIB_glc"/>
    <property type="match status" value="1"/>
</dbReference>
<keyword evidence="10 12" id="KW-0472">Membrane</keyword>
<dbReference type="GO" id="GO:0008982">
    <property type="term" value="F:protein-N(PI)-phosphohistidine-sugar phosphotransferase activity"/>
    <property type="evidence" value="ECO:0007669"/>
    <property type="project" value="InterPro"/>
</dbReference>
<dbReference type="Pfam" id="PF02378">
    <property type="entry name" value="PTS_EIIC"/>
    <property type="match status" value="1"/>
</dbReference>
<feature type="transmembrane region" description="Helical" evidence="12">
    <location>
        <begin position="100"/>
        <end position="122"/>
    </location>
</feature>
<keyword evidence="9 12" id="KW-1133">Transmembrane helix</keyword>
<dbReference type="Proteomes" id="UP000391919">
    <property type="component" value="Unassembled WGS sequence"/>
</dbReference>
<evidence type="ECO:0000259" key="13">
    <source>
        <dbReference type="PROSITE" id="PS51093"/>
    </source>
</evidence>
<dbReference type="InterPro" id="IPR003352">
    <property type="entry name" value="PTS_EIIC"/>
</dbReference>
<evidence type="ECO:0000256" key="10">
    <source>
        <dbReference type="ARBA" id="ARBA00023136"/>
    </source>
</evidence>
<dbReference type="EMBL" id="BKZQ01000037">
    <property type="protein sequence ID" value="GER71151.1"/>
    <property type="molecule type" value="Genomic_DNA"/>
</dbReference>
<evidence type="ECO:0000256" key="2">
    <source>
        <dbReference type="ARBA" id="ARBA00022448"/>
    </source>
</evidence>
<keyword evidence="8" id="KW-0418">Kinase</keyword>
<dbReference type="InterPro" id="IPR018113">
    <property type="entry name" value="PTrfase_EIIB_Cys"/>
</dbReference>
<keyword evidence="6" id="KW-0598">Phosphotransferase system</keyword>
<feature type="domain" description="PTS EIIB type-1" evidence="14">
    <location>
        <begin position="4"/>
        <end position="86"/>
    </location>
</feature>
<keyword evidence="4" id="KW-0762">Sugar transport</keyword>
<dbReference type="AlphaFoldDB" id="A0A5J4JHE9"/>
<dbReference type="GO" id="GO:0090589">
    <property type="term" value="F:protein-phosphocysteine-trehalose phosphotransferase system transporter activity"/>
    <property type="evidence" value="ECO:0007669"/>
    <property type="project" value="TreeGrafter"/>
</dbReference>
<dbReference type="CDD" id="cd00210">
    <property type="entry name" value="PTS_IIA_glc"/>
    <property type="match status" value="1"/>
</dbReference>
<keyword evidence="7 12" id="KW-0812">Transmembrane</keyword>
<keyword evidence="2" id="KW-0813">Transport</keyword>
<comment type="caution">
    <text evidence="16">The sequence shown here is derived from an EMBL/GenBank/DDBJ whole genome shotgun (WGS) entry which is preliminary data.</text>
</comment>
<evidence type="ECO:0000256" key="11">
    <source>
        <dbReference type="PROSITE-ProRule" id="PRU00421"/>
    </source>
</evidence>
<dbReference type="InterPro" id="IPR001127">
    <property type="entry name" value="PTS_EIIA_1_perm"/>
</dbReference>
<dbReference type="NCBIfam" id="TIGR01995">
    <property type="entry name" value="PTS-II-ABC-beta"/>
    <property type="match status" value="1"/>
</dbReference>
<feature type="transmembrane region" description="Helical" evidence="12">
    <location>
        <begin position="313"/>
        <end position="333"/>
    </location>
</feature>
<keyword evidence="5" id="KW-0808">Transferase</keyword>
<dbReference type="InterPro" id="IPR050558">
    <property type="entry name" value="PTS_Sugar-Specific_Components"/>
</dbReference>
<dbReference type="GO" id="GO:0005886">
    <property type="term" value="C:plasma membrane"/>
    <property type="evidence" value="ECO:0007669"/>
    <property type="project" value="UniProtKB-SubCell"/>
</dbReference>
<dbReference type="SUPFAM" id="SSF51261">
    <property type="entry name" value="Duplicated hybrid motif"/>
    <property type="match status" value="1"/>
</dbReference>
<dbReference type="InterPro" id="IPR001996">
    <property type="entry name" value="PTS_IIB_1"/>
</dbReference>
<proteinExistence type="predicted"/>
<gene>
    <name evidence="16" type="ORF">BpJC7_24540</name>
</gene>
<dbReference type="RefSeq" id="WP_151681712.1">
    <property type="nucleotide sequence ID" value="NZ_BKZP01000002.1"/>
</dbReference>
<dbReference type="FunFam" id="3.30.1360.60:FF:000001">
    <property type="entry name" value="PTS system glucose-specific IIBC component PtsG"/>
    <property type="match status" value="1"/>
</dbReference>